<reference evidence="1 2" key="1">
    <citation type="submission" date="2018-06" db="EMBL/GenBank/DDBJ databases">
        <title>Comparative genomics reveals the genomic features of Rhizophagus irregularis, R. cerebriforme, R. diaphanum and Gigaspora rosea, and their symbiotic lifestyle signature.</title>
        <authorList>
            <person name="Morin E."/>
            <person name="San Clemente H."/>
            <person name="Chen E.C.H."/>
            <person name="De La Providencia I."/>
            <person name="Hainaut M."/>
            <person name="Kuo A."/>
            <person name="Kohler A."/>
            <person name="Murat C."/>
            <person name="Tang N."/>
            <person name="Roy S."/>
            <person name="Loubradou J."/>
            <person name="Henrissat B."/>
            <person name="Grigoriev I.V."/>
            <person name="Corradi N."/>
            <person name="Roux C."/>
            <person name="Martin F.M."/>
        </authorList>
    </citation>
    <scope>NUCLEOTIDE SEQUENCE [LARGE SCALE GENOMIC DNA]</scope>
    <source>
        <strain evidence="1 2">DAOM 194757</strain>
    </source>
</reference>
<gene>
    <name evidence="1" type="ORF">C2G38_2160877</name>
</gene>
<evidence type="ECO:0000313" key="1">
    <source>
        <dbReference type="EMBL" id="RIB27290.1"/>
    </source>
</evidence>
<keyword evidence="2" id="KW-1185">Reference proteome</keyword>
<evidence type="ECO:0000313" key="2">
    <source>
        <dbReference type="Proteomes" id="UP000266673"/>
    </source>
</evidence>
<dbReference type="EMBL" id="QKWP01000103">
    <property type="protein sequence ID" value="RIB27290.1"/>
    <property type="molecule type" value="Genomic_DNA"/>
</dbReference>
<accession>A0A397VXH1</accession>
<protein>
    <submittedName>
        <fullName evidence="1">Uncharacterized protein</fullName>
    </submittedName>
</protein>
<organism evidence="1 2">
    <name type="scientific">Gigaspora rosea</name>
    <dbReference type="NCBI Taxonomy" id="44941"/>
    <lineage>
        <taxon>Eukaryota</taxon>
        <taxon>Fungi</taxon>
        <taxon>Fungi incertae sedis</taxon>
        <taxon>Mucoromycota</taxon>
        <taxon>Glomeromycotina</taxon>
        <taxon>Glomeromycetes</taxon>
        <taxon>Diversisporales</taxon>
        <taxon>Gigasporaceae</taxon>
        <taxon>Gigaspora</taxon>
    </lineage>
</organism>
<name>A0A397VXH1_9GLOM</name>
<dbReference type="Proteomes" id="UP000266673">
    <property type="component" value="Unassembled WGS sequence"/>
</dbReference>
<proteinExistence type="predicted"/>
<dbReference type="AlphaFoldDB" id="A0A397VXH1"/>
<comment type="caution">
    <text evidence="1">The sequence shown here is derived from an EMBL/GenBank/DDBJ whole genome shotgun (WGS) entry which is preliminary data.</text>
</comment>
<sequence length="268" mass="32648">MNPDIPEERKYIEELTQEYIYLCEELDYSEKYKTKGKVFKITIEAKNLYTGKRLLKKLETLYKAIQTEIKRIAKKHFKETNKALTIYNCESNNRFLSHLSSKRRLLKFINILREDPLSEYKRQYIQNEYREEICLVIRRQIPTAKLFEFRPYSHKYKNFERIPIDYIDLQESNQSYTLEQILSKEELNIKLQKLLNQKEIQIQTLQGQFTLTEAYKNYEYSFLFKRARAIYETINNEKITEIVIQRKYLSQIRKLVEFYIAESNLIEY</sequence>